<dbReference type="SMART" id="SM00958">
    <property type="entry name" value="SecA_PP_bind"/>
    <property type="match status" value="1"/>
</dbReference>
<dbReference type="CDD" id="cd17928">
    <property type="entry name" value="DEXDc_SecA"/>
    <property type="match status" value="1"/>
</dbReference>
<feature type="binding site" evidence="11">
    <location>
        <position position="500"/>
    </location>
    <ligand>
        <name>ATP</name>
        <dbReference type="ChEBI" id="CHEBI:30616"/>
    </ligand>
</feature>
<evidence type="ECO:0000256" key="4">
    <source>
        <dbReference type="ARBA" id="ARBA00022475"/>
    </source>
</evidence>
<keyword evidence="5 11" id="KW-0547">Nucleotide-binding</keyword>
<dbReference type="InterPro" id="IPR011116">
    <property type="entry name" value="SecA_Wing/Scaffold"/>
</dbReference>
<keyword evidence="7 11" id="KW-0653">Protein transport</keyword>
<comment type="function">
    <text evidence="11">Part of the Sec protein translocase complex. Interacts with the SecYEG preprotein conducting channel. Has a central role in coupling the hydrolysis of ATP to the transfer of proteins into and across the cell membrane, serving as an ATP-driven molecular motor driving the stepwise translocation of polypeptide chains across the membrane.</text>
</comment>
<feature type="domain" description="Helicase ATP-binding" evidence="13">
    <location>
        <begin position="95"/>
        <end position="234"/>
    </location>
</feature>
<dbReference type="Proteomes" id="UP000517916">
    <property type="component" value="Unassembled WGS sequence"/>
</dbReference>
<evidence type="ECO:0000256" key="7">
    <source>
        <dbReference type="ARBA" id="ARBA00022927"/>
    </source>
</evidence>
<evidence type="ECO:0000256" key="1">
    <source>
        <dbReference type="ARBA" id="ARBA00004170"/>
    </source>
</evidence>
<dbReference type="InterPro" id="IPR014001">
    <property type="entry name" value="Helicase_ATP-bd"/>
</dbReference>
<evidence type="ECO:0000256" key="11">
    <source>
        <dbReference type="HAMAP-Rule" id="MF_01382"/>
    </source>
</evidence>
<evidence type="ECO:0000256" key="3">
    <source>
        <dbReference type="ARBA" id="ARBA00022448"/>
    </source>
</evidence>
<comment type="similarity">
    <text evidence="2 11">Belongs to the SecA family.</text>
</comment>
<evidence type="ECO:0000259" key="13">
    <source>
        <dbReference type="PROSITE" id="PS51192"/>
    </source>
</evidence>
<dbReference type="NCBIfam" id="TIGR04221">
    <property type="entry name" value="SecA2_Mycobac"/>
    <property type="match status" value="1"/>
</dbReference>
<feature type="domain" description="SecA family profile" evidence="14">
    <location>
        <begin position="10"/>
        <end position="581"/>
    </location>
</feature>
<dbReference type="Pfam" id="PF21090">
    <property type="entry name" value="P-loop_SecA"/>
    <property type="match status" value="2"/>
</dbReference>
<proteinExistence type="inferred from homology"/>
<dbReference type="PROSITE" id="PS51196">
    <property type="entry name" value="SECA_MOTOR_DEAD"/>
    <property type="match status" value="1"/>
</dbReference>
<dbReference type="InterPro" id="IPR014018">
    <property type="entry name" value="SecA_motor_DEAD"/>
</dbReference>
<keyword evidence="8 11" id="KW-1278">Translocase</keyword>
<sequence>MGDRANRLSHWFWRLLQGRSAAVDAKRRNSVVRAAGTHQQRLRELTDEQLTEAAAELRRTDRADYSDADLALFLALAREGSRRTLDLDPFDVQLLSATWLLSGQVVQMATGEGKTLSGAIAAIGYALRGWTVHVASVNDYLARRDAEWMGPLYRLFGVGVGWITSSSTPQERRPAYAEDVTYAPVSELGFDLLRDRTVTEVAELVAPEPGVVLVDEADSVLVDEARVPLVLAGSVDEGSADRDLAAVVRLLRAGMHYETDDEARNVYLTGAGAEAVERALGGIDLYSAEHVGSTLPAVNVALHAEVLLTKDVDYLVREGKVQLINHGRGRVARLQRWPDGLQAAVEAKEALPASATGEVLDTITVQSLIKHYPKVCGMTGTALAASDQLRDFYQLRVAEIPPNEPCVRVDEPDRVYATVEAKNKAVVAEIAAAHATGRPVLVGTPDVAESEQLAARLAELDVPCVVLNAKNDAEEAAIIAEAGAHGAVTVSTQMAGRGTDIRLGGADGADRDRVVELGGLYVIGTSRHYTSRLDDQLRGRSGRQGDPGGSVFFSSMDGELVTRHAPDAPAPTKVDADGLVTDKGARHTIDHAQRVAEATNLEVHANTWRYNQLTAEHRRILGERRDALLRTDLAARELAERCPERHAAVLEAVGEQVLEDAARQIALHHLDRCWAEHLAMLADLREGIHLWALSRESPIAEFHRAAIPAFKELLGEADRRTEESFLEVKITDSGAELGAAGLRRPNATWTYLVHENPFGSDLERTMRGVGKILKGAL</sequence>
<keyword evidence="3 11" id="KW-0813">Transport</keyword>
<dbReference type="CDD" id="cd18803">
    <property type="entry name" value="SF2_C_secA"/>
    <property type="match status" value="1"/>
</dbReference>
<comment type="catalytic activity">
    <reaction evidence="11">
        <text>ATP + H2O + cellular proteinSide 1 = ADP + phosphate + cellular proteinSide 2.</text>
        <dbReference type="EC" id="7.4.2.8"/>
    </reaction>
</comment>
<evidence type="ECO:0000256" key="6">
    <source>
        <dbReference type="ARBA" id="ARBA00022840"/>
    </source>
</evidence>
<evidence type="ECO:0000313" key="16">
    <source>
        <dbReference type="Proteomes" id="UP000517916"/>
    </source>
</evidence>
<evidence type="ECO:0000256" key="12">
    <source>
        <dbReference type="SAM" id="MobiDB-lite"/>
    </source>
</evidence>
<dbReference type="SUPFAM" id="SSF81767">
    <property type="entry name" value="Pre-protein crosslinking domain of SecA"/>
    <property type="match status" value="1"/>
</dbReference>
<feature type="region of interest" description="Disordered" evidence="12">
    <location>
        <begin position="535"/>
        <end position="554"/>
    </location>
</feature>
<dbReference type="InterPro" id="IPR036266">
    <property type="entry name" value="SecA_Wing/Scaffold_sf"/>
</dbReference>
<dbReference type="InterPro" id="IPR026389">
    <property type="entry name" value="SecA_Actinobact-type"/>
</dbReference>
<evidence type="ECO:0000256" key="8">
    <source>
        <dbReference type="ARBA" id="ARBA00022967"/>
    </source>
</evidence>
<dbReference type="Gene3D" id="1.10.3060.10">
    <property type="entry name" value="Helical scaffold and wing domains of SecA"/>
    <property type="match status" value="1"/>
</dbReference>
<evidence type="ECO:0000256" key="9">
    <source>
        <dbReference type="ARBA" id="ARBA00023010"/>
    </source>
</evidence>
<comment type="caution">
    <text evidence="15">The sequence shown here is derived from an EMBL/GenBank/DDBJ whole genome shotgun (WGS) entry which is preliminary data.</text>
</comment>
<dbReference type="InterPro" id="IPR000185">
    <property type="entry name" value="SecA"/>
</dbReference>
<dbReference type="InterPro" id="IPR020937">
    <property type="entry name" value="SecA_CS"/>
</dbReference>
<dbReference type="PANTHER" id="PTHR30612:SF0">
    <property type="entry name" value="CHLOROPLAST PROTEIN-TRANSPORTING ATPASE"/>
    <property type="match status" value="1"/>
</dbReference>
<dbReference type="InterPro" id="IPR011130">
    <property type="entry name" value="SecA_preprotein_X-link_dom"/>
</dbReference>
<comment type="subcellular location">
    <subcellularLocation>
        <location evidence="11">Cell membrane</location>
        <topology evidence="11">Peripheral membrane protein</topology>
        <orientation evidence="11">Cytoplasmic side</orientation>
    </subcellularLocation>
    <subcellularLocation>
        <location evidence="11">Cytoplasm</location>
    </subcellularLocation>
    <subcellularLocation>
        <location evidence="1">Membrane</location>
        <topology evidence="1">Peripheral membrane protein</topology>
    </subcellularLocation>
    <text evidence="11">Distribution is 50-50.</text>
</comment>
<dbReference type="PROSITE" id="PS01312">
    <property type="entry name" value="SECA"/>
    <property type="match status" value="1"/>
</dbReference>
<dbReference type="SUPFAM" id="SSF52540">
    <property type="entry name" value="P-loop containing nucleoside triphosphate hydrolases"/>
    <property type="match status" value="2"/>
</dbReference>
<keyword evidence="6 11" id="KW-0067">ATP-binding</keyword>
<dbReference type="EMBL" id="JACJID010000006">
    <property type="protein sequence ID" value="MBA8930344.1"/>
    <property type="molecule type" value="Genomic_DNA"/>
</dbReference>
<keyword evidence="10 11" id="KW-0472">Membrane</keyword>
<dbReference type="Gene3D" id="3.40.50.300">
    <property type="entry name" value="P-loop containing nucleotide triphosphate hydrolases"/>
    <property type="match status" value="3"/>
</dbReference>
<name>A0ABR6BTX2_9PSEU</name>
<dbReference type="PROSITE" id="PS51192">
    <property type="entry name" value="HELICASE_ATP_BIND_1"/>
    <property type="match status" value="1"/>
</dbReference>
<keyword evidence="4 11" id="KW-1003">Cell membrane</keyword>
<keyword evidence="16" id="KW-1185">Reference proteome</keyword>
<evidence type="ECO:0000259" key="14">
    <source>
        <dbReference type="PROSITE" id="PS51196"/>
    </source>
</evidence>
<dbReference type="InterPro" id="IPR044722">
    <property type="entry name" value="SecA_SF2_C"/>
</dbReference>
<feature type="binding site" evidence="11">
    <location>
        <position position="93"/>
    </location>
    <ligand>
        <name>ATP</name>
        <dbReference type="ChEBI" id="CHEBI:30616"/>
    </ligand>
</feature>
<dbReference type="InterPro" id="IPR011115">
    <property type="entry name" value="SecA_DEAD"/>
</dbReference>
<accession>A0ABR6BTX2</accession>
<dbReference type="Pfam" id="PF07516">
    <property type="entry name" value="SecA_SW"/>
    <property type="match status" value="1"/>
</dbReference>
<evidence type="ECO:0000313" key="15">
    <source>
        <dbReference type="EMBL" id="MBA8930344.1"/>
    </source>
</evidence>
<dbReference type="HAMAP" id="MF_01382">
    <property type="entry name" value="SecA"/>
    <property type="match status" value="1"/>
</dbReference>
<protein>
    <recommendedName>
        <fullName evidence="11">Protein translocase subunit SecA</fullName>
        <ecNumber evidence="11">7.4.2.8</ecNumber>
    </recommendedName>
</protein>
<evidence type="ECO:0000256" key="10">
    <source>
        <dbReference type="ARBA" id="ARBA00023136"/>
    </source>
</evidence>
<dbReference type="SMART" id="SM00957">
    <property type="entry name" value="SecA_DEAD"/>
    <property type="match status" value="1"/>
</dbReference>
<dbReference type="SUPFAM" id="SSF81886">
    <property type="entry name" value="Helical scaffold and wing domains of SecA"/>
    <property type="match status" value="1"/>
</dbReference>
<organism evidence="15 16">
    <name type="scientific">Kutzneria viridogrisea</name>
    <dbReference type="NCBI Taxonomy" id="47990"/>
    <lineage>
        <taxon>Bacteria</taxon>
        <taxon>Bacillati</taxon>
        <taxon>Actinomycetota</taxon>
        <taxon>Actinomycetes</taxon>
        <taxon>Pseudonocardiales</taxon>
        <taxon>Pseudonocardiaceae</taxon>
        <taxon>Kutzneria</taxon>
    </lineage>
</organism>
<feature type="binding site" evidence="11">
    <location>
        <begin position="111"/>
        <end position="115"/>
    </location>
    <ligand>
        <name>ATP</name>
        <dbReference type="ChEBI" id="CHEBI:30616"/>
    </ligand>
</feature>
<dbReference type="InterPro" id="IPR027417">
    <property type="entry name" value="P-loop_NTPase"/>
</dbReference>
<evidence type="ECO:0000256" key="2">
    <source>
        <dbReference type="ARBA" id="ARBA00007650"/>
    </source>
</evidence>
<dbReference type="EC" id="7.4.2.8" evidence="11"/>
<dbReference type="Pfam" id="PF07517">
    <property type="entry name" value="SecA_DEAD"/>
    <property type="match status" value="1"/>
</dbReference>
<dbReference type="RefSeq" id="WP_025354903.1">
    <property type="nucleotide sequence ID" value="NZ_BAAABQ010000025.1"/>
</dbReference>
<dbReference type="PANTHER" id="PTHR30612">
    <property type="entry name" value="SECA INNER MEMBRANE COMPONENT OF SEC PROTEIN SECRETION SYSTEM"/>
    <property type="match status" value="1"/>
</dbReference>
<comment type="subunit">
    <text evidence="11">Monomer and homodimer. Part of the essential Sec protein translocation apparatus which comprises SecA, SecYEG and auxiliary proteins SecDF. Other proteins may also be involved.</text>
</comment>
<dbReference type="Pfam" id="PF01043">
    <property type="entry name" value="SecA_PP_bind"/>
    <property type="match status" value="1"/>
</dbReference>
<gene>
    <name evidence="11" type="primary">secA</name>
    <name evidence="15" type="ORF">BC739_007577</name>
</gene>
<evidence type="ECO:0000256" key="5">
    <source>
        <dbReference type="ARBA" id="ARBA00022741"/>
    </source>
</evidence>
<dbReference type="PRINTS" id="PR00906">
    <property type="entry name" value="SECA"/>
</dbReference>
<keyword evidence="9 11" id="KW-0811">Translocation</keyword>
<dbReference type="Gene3D" id="3.90.1440.10">
    <property type="entry name" value="SecA, preprotein cross-linking domain"/>
    <property type="match status" value="1"/>
</dbReference>
<keyword evidence="11" id="KW-0963">Cytoplasm</keyword>
<dbReference type="InterPro" id="IPR036670">
    <property type="entry name" value="SecA_X-link_sf"/>
</dbReference>
<reference evidence="15 16" key="1">
    <citation type="submission" date="2020-08" db="EMBL/GenBank/DDBJ databases">
        <title>Genomic Encyclopedia of Archaeal and Bacterial Type Strains, Phase II (KMG-II): from individual species to whole genera.</title>
        <authorList>
            <person name="Goeker M."/>
        </authorList>
    </citation>
    <scope>NUCLEOTIDE SEQUENCE [LARGE SCALE GENOMIC DNA]</scope>
    <source>
        <strain evidence="15 16">DSM 43850</strain>
    </source>
</reference>